<evidence type="ECO:0000256" key="1">
    <source>
        <dbReference type="ARBA" id="ARBA00022741"/>
    </source>
</evidence>
<comment type="similarity">
    <text evidence="4">Belongs to the TRAFAC class dynamin-like GTPase superfamily. GB1/RHD3 GTPase family.</text>
</comment>
<evidence type="ECO:0000259" key="6">
    <source>
        <dbReference type="PROSITE" id="PS51715"/>
    </source>
</evidence>
<dbReference type="Gene3D" id="1.20.58.420">
    <property type="entry name" value="AHSP"/>
    <property type="match status" value="1"/>
</dbReference>
<evidence type="ECO:0000313" key="7">
    <source>
        <dbReference type="EMBL" id="KAK2709230.1"/>
    </source>
</evidence>
<keyword evidence="3" id="KW-0342">GTP-binding</keyword>
<dbReference type="SUPFAM" id="SSF52540">
    <property type="entry name" value="P-loop containing nucleoside triphosphate hydrolases"/>
    <property type="match status" value="1"/>
</dbReference>
<dbReference type="SUPFAM" id="SSF48340">
    <property type="entry name" value="Interferon-induced guanylate-binding protein 1 (GBP1), C-terminal domain"/>
    <property type="match status" value="1"/>
</dbReference>
<keyword evidence="2" id="KW-0378">Hydrolase</keyword>
<sequence>MEKAHDTQGEGHAVQIVRANKDRTFSLDEEALARVLHQDHCKNKPVAIISVTGALRTGKSFLLNFILRYLKKQGRKGWQGPEDSPLTGFKWRGGHERETTGILVWSEVFLIGTPTGEIAILLMDTQGAFDSESTVKDWATIFSLSAMISSIQVLNLLHNIQEDNLQNLQLFIDYGKLALKDTECKPFQKLLFLVRDWSYSYDAPYGIHGGQQIIDQTLQVSEKQHPELQALRKHIKACFTSIKCFLMPHPGLKVATDPQFTGKLTEIEQDFQEQLVSLMESLFTPSNIVVKEIDGMNIKTKDILHYFKSYSRIYNGRELPDPKTVLEATAVANNLSAMATAKEWYINKMKEVFKDSGPYIDPATLIKHHVTLKNSAIDSFTEELKMGSANLSKEYKMELKKEIEASFKLFNENNEIKRQVVDERKKNMLPSVVLATAVIIVAIVKPDVLIPIFSKIF</sequence>
<dbReference type="PROSITE" id="PS51715">
    <property type="entry name" value="G_GB1_RHD3"/>
    <property type="match status" value="1"/>
</dbReference>
<keyword evidence="5" id="KW-0472">Membrane</keyword>
<dbReference type="GO" id="GO:0003924">
    <property type="term" value="F:GTPase activity"/>
    <property type="evidence" value="ECO:0007669"/>
    <property type="project" value="InterPro"/>
</dbReference>
<keyword evidence="5" id="KW-0812">Transmembrane</keyword>
<dbReference type="InterPro" id="IPR036543">
    <property type="entry name" value="Guanylate-bd_C_sf"/>
</dbReference>
<dbReference type="InterPro" id="IPR027417">
    <property type="entry name" value="P-loop_NTPase"/>
</dbReference>
<feature type="transmembrane region" description="Helical" evidence="5">
    <location>
        <begin position="428"/>
        <end position="453"/>
    </location>
</feature>
<evidence type="ECO:0000256" key="5">
    <source>
        <dbReference type="SAM" id="Phobius"/>
    </source>
</evidence>
<name>A0AA88L605_ARTSF</name>
<evidence type="ECO:0000256" key="3">
    <source>
        <dbReference type="ARBA" id="ARBA00023134"/>
    </source>
</evidence>
<dbReference type="Pfam" id="PF02263">
    <property type="entry name" value="GBP"/>
    <property type="match status" value="1"/>
</dbReference>
<dbReference type="InterPro" id="IPR015894">
    <property type="entry name" value="Guanylate-bd_N"/>
</dbReference>
<reference evidence="7" key="1">
    <citation type="submission" date="2023-07" db="EMBL/GenBank/DDBJ databases">
        <title>Chromosome-level genome assembly of Artemia franciscana.</title>
        <authorList>
            <person name="Jo E."/>
        </authorList>
    </citation>
    <scope>NUCLEOTIDE SEQUENCE</scope>
    <source>
        <tissue evidence="7">Whole body</tissue>
    </source>
</reference>
<dbReference type="Gene3D" id="3.40.50.300">
    <property type="entry name" value="P-loop containing nucleotide triphosphate hydrolases"/>
    <property type="match status" value="1"/>
</dbReference>
<dbReference type="InterPro" id="IPR030386">
    <property type="entry name" value="G_GB1_RHD3_dom"/>
</dbReference>
<keyword evidence="8" id="KW-1185">Reference proteome</keyword>
<dbReference type="GO" id="GO:0005525">
    <property type="term" value="F:GTP binding"/>
    <property type="evidence" value="ECO:0007669"/>
    <property type="project" value="UniProtKB-KW"/>
</dbReference>
<comment type="caution">
    <text evidence="7">The sequence shown here is derived from an EMBL/GenBank/DDBJ whole genome shotgun (WGS) entry which is preliminary data.</text>
</comment>
<keyword evidence="5" id="KW-1133">Transmembrane helix</keyword>
<evidence type="ECO:0000256" key="2">
    <source>
        <dbReference type="ARBA" id="ARBA00022801"/>
    </source>
</evidence>
<gene>
    <name evidence="7" type="ORF">QYM36_013032</name>
</gene>
<dbReference type="AlphaFoldDB" id="A0AA88L605"/>
<evidence type="ECO:0000256" key="4">
    <source>
        <dbReference type="PROSITE-ProRule" id="PRU01052"/>
    </source>
</evidence>
<feature type="domain" description="GB1/RHD3-type G" evidence="6">
    <location>
        <begin position="43"/>
        <end position="287"/>
    </location>
</feature>
<evidence type="ECO:0000313" key="8">
    <source>
        <dbReference type="Proteomes" id="UP001187531"/>
    </source>
</evidence>
<proteinExistence type="inferred from homology"/>
<dbReference type="EMBL" id="JAVRJZ010000017">
    <property type="protein sequence ID" value="KAK2709230.1"/>
    <property type="molecule type" value="Genomic_DNA"/>
</dbReference>
<organism evidence="7 8">
    <name type="scientific">Artemia franciscana</name>
    <name type="common">Brine shrimp</name>
    <name type="synonym">Artemia sanfranciscana</name>
    <dbReference type="NCBI Taxonomy" id="6661"/>
    <lineage>
        <taxon>Eukaryota</taxon>
        <taxon>Metazoa</taxon>
        <taxon>Ecdysozoa</taxon>
        <taxon>Arthropoda</taxon>
        <taxon>Crustacea</taxon>
        <taxon>Branchiopoda</taxon>
        <taxon>Anostraca</taxon>
        <taxon>Artemiidae</taxon>
        <taxon>Artemia</taxon>
    </lineage>
</organism>
<keyword evidence="1" id="KW-0547">Nucleotide-binding</keyword>
<dbReference type="CDD" id="cd01851">
    <property type="entry name" value="GBP"/>
    <property type="match status" value="1"/>
</dbReference>
<dbReference type="PANTHER" id="PTHR10751">
    <property type="entry name" value="GUANYLATE BINDING PROTEIN"/>
    <property type="match status" value="1"/>
</dbReference>
<protein>
    <recommendedName>
        <fullName evidence="6">GB1/RHD3-type G domain-containing protein</fullName>
    </recommendedName>
</protein>
<accession>A0AA88L605</accession>
<dbReference type="Proteomes" id="UP001187531">
    <property type="component" value="Unassembled WGS sequence"/>
</dbReference>